<dbReference type="PANTHER" id="PTHR43877">
    <property type="entry name" value="AMINOALKYLPHOSPHONATE N-ACETYLTRANSFERASE-RELATED-RELATED"/>
    <property type="match status" value="1"/>
</dbReference>
<evidence type="ECO:0000259" key="3">
    <source>
        <dbReference type="PROSITE" id="PS51186"/>
    </source>
</evidence>
<keyword evidence="2" id="KW-0012">Acyltransferase</keyword>
<keyword evidence="5" id="KW-1185">Reference proteome</keyword>
<evidence type="ECO:0000256" key="2">
    <source>
        <dbReference type="ARBA" id="ARBA00023315"/>
    </source>
</evidence>
<dbReference type="InterPro" id="IPR050832">
    <property type="entry name" value="Bact_Acetyltransf"/>
</dbReference>
<dbReference type="AlphaFoldDB" id="A0A4Y9T4B9"/>
<evidence type="ECO:0000313" key="4">
    <source>
        <dbReference type="EMBL" id="TFW33099.1"/>
    </source>
</evidence>
<name>A0A4Y9T4B9_9BURK</name>
<dbReference type="OrthoDB" id="8753707at2"/>
<sequence length="178" mass="19228">MYMGIAIRKAVAADAPAACALLRRSIEECCARDHHGRPGVLDNWLANKTPQNVATWFTTPSNFAMVAERDGELLGLALLTQAGKLALCYLQPGSLRKGIGQALLAGIEEQARVWCISKLHLQSPASASAFFERHGYCNAGKEVTCFGLECDLLWKRLDAVESAVAGAARSRFCNCSSQ</sequence>
<dbReference type="GO" id="GO:0016747">
    <property type="term" value="F:acyltransferase activity, transferring groups other than amino-acyl groups"/>
    <property type="evidence" value="ECO:0007669"/>
    <property type="project" value="InterPro"/>
</dbReference>
<dbReference type="PANTHER" id="PTHR43877:SF1">
    <property type="entry name" value="ACETYLTRANSFERASE"/>
    <property type="match status" value="1"/>
</dbReference>
<evidence type="ECO:0000256" key="1">
    <source>
        <dbReference type="ARBA" id="ARBA00022679"/>
    </source>
</evidence>
<protein>
    <submittedName>
        <fullName evidence="4">GNAT family N-acetyltransferase</fullName>
    </submittedName>
</protein>
<organism evidence="4 5">
    <name type="scientific">Massilia horti</name>
    <dbReference type="NCBI Taxonomy" id="2562153"/>
    <lineage>
        <taxon>Bacteria</taxon>
        <taxon>Pseudomonadati</taxon>
        <taxon>Pseudomonadota</taxon>
        <taxon>Betaproteobacteria</taxon>
        <taxon>Burkholderiales</taxon>
        <taxon>Oxalobacteraceae</taxon>
        <taxon>Telluria group</taxon>
        <taxon>Massilia</taxon>
    </lineage>
</organism>
<dbReference type="InterPro" id="IPR000182">
    <property type="entry name" value="GNAT_dom"/>
</dbReference>
<dbReference type="Gene3D" id="3.40.630.30">
    <property type="match status" value="1"/>
</dbReference>
<keyword evidence="1 4" id="KW-0808">Transferase</keyword>
<reference evidence="4 5" key="1">
    <citation type="submission" date="2019-03" db="EMBL/GenBank/DDBJ databases">
        <title>Draft genome of Massilia hortus sp. nov., a novel bacterial species of the Oxalobacteraceae family.</title>
        <authorList>
            <person name="Peta V."/>
            <person name="Raths R."/>
            <person name="Bucking H."/>
        </authorList>
    </citation>
    <scope>NUCLEOTIDE SEQUENCE [LARGE SCALE GENOMIC DNA]</scope>
    <source>
        <strain evidence="4 5">ONC3</strain>
    </source>
</reference>
<evidence type="ECO:0000313" key="5">
    <source>
        <dbReference type="Proteomes" id="UP000297258"/>
    </source>
</evidence>
<comment type="caution">
    <text evidence="4">The sequence shown here is derived from an EMBL/GenBank/DDBJ whole genome shotgun (WGS) entry which is preliminary data.</text>
</comment>
<gene>
    <name evidence="4" type="ORF">E4O92_07490</name>
</gene>
<proteinExistence type="predicted"/>
<dbReference type="CDD" id="cd04301">
    <property type="entry name" value="NAT_SF"/>
    <property type="match status" value="1"/>
</dbReference>
<dbReference type="Proteomes" id="UP000297258">
    <property type="component" value="Unassembled WGS sequence"/>
</dbReference>
<dbReference type="InterPro" id="IPR016181">
    <property type="entry name" value="Acyl_CoA_acyltransferase"/>
</dbReference>
<feature type="domain" description="N-acetyltransferase" evidence="3">
    <location>
        <begin position="5"/>
        <end position="158"/>
    </location>
</feature>
<dbReference type="EMBL" id="SPUM01000045">
    <property type="protein sequence ID" value="TFW33099.1"/>
    <property type="molecule type" value="Genomic_DNA"/>
</dbReference>
<accession>A0A4Y9T4B9</accession>
<dbReference type="SUPFAM" id="SSF55729">
    <property type="entry name" value="Acyl-CoA N-acyltransferases (Nat)"/>
    <property type="match status" value="1"/>
</dbReference>
<dbReference type="Pfam" id="PF13673">
    <property type="entry name" value="Acetyltransf_10"/>
    <property type="match status" value="1"/>
</dbReference>
<dbReference type="PROSITE" id="PS51186">
    <property type="entry name" value="GNAT"/>
    <property type="match status" value="1"/>
</dbReference>